<protein>
    <submittedName>
        <fullName evidence="1">Uncharacterized protein</fullName>
    </submittedName>
</protein>
<reference evidence="1" key="1">
    <citation type="submission" date="2021-03" db="EMBL/GenBank/DDBJ databases">
        <title>Genomic Encyclopedia of Type Strains, Phase IV (KMG-IV): sequencing the most valuable type-strain genomes for metagenomic binning, comparative biology and taxonomic classification.</title>
        <authorList>
            <person name="Goeker M."/>
        </authorList>
    </citation>
    <scope>NUCLEOTIDE SEQUENCE</scope>
    <source>
        <strain evidence="1">DSM 15523</strain>
        <strain evidence="2 4">DSM 16476</strain>
    </source>
</reference>
<name>A0A9X0YKU3_9FLAO</name>
<dbReference type="Proteomes" id="UP001138672">
    <property type="component" value="Unassembled WGS sequence"/>
</dbReference>
<dbReference type="EMBL" id="JAGGJQ010000006">
    <property type="protein sequence ID" value="MBP1840400.1"/>
    <property type="molecule type" value="Genomic_DNA"/>
</dbReference>
<keyword evidence="4" id="KW-1185">Reference proteome</keyword>
<evidence type="ECO:0000313" key="1">
    <source>
        <dbReference type="EMBL" id="MBP1840400.1"/>
    </source>
</evidence>
<evidence type="ECO:0000313" key="3">
    <source>
        <dbReference type="Proteomes" id="UP001138672"/>
    </source>
</evidence>
<evidence type="ECO:0000313" key="4">
    <source>
        <dbReference type="Proteomes" id="UP001231587"/>
    </source>
</evidence>
<dbReference type="AlphaFoldDB" id="A0A9X0YKU3"/>
<comment type="caution">
    <text evidence="1">The sequence shown here is derived from an EMBL/GenBank/DDBJ whole genome shotgun (WGS) entry which is preliminary data.</text>
</comment>
<proteinExistence type="predicted"/>
<evidence type="ECO:0000313" key="2">
    <source>
        <dbReference type="EMBL" id="MDQ0336892.1"/>
    </source>
</evidence>
<organism evidence="1 3">
    <name type="scientific">Formosa algae</name>
    <dbReference type="NCBI Taxonomy" id="225843"/>
    <lineage>
        <taxon>Bacteria</taxon>
        <taxon>Pseudomonadati</taxon>
        <taxon>Bacteroidota</taxon>
        <taxon>Flavobacteriia</taxon>
        <taxon>Flavobacteriales</taxon>
        <taxon>Flavobacteriaceae</taxon>
        <taxon>Formosa</taxon>
    </lineage>
</organism>
<accession>A0A9X0YKU3</accession>
<sequence>MATQNTPQQITHIYKEINEGKYKSVKHYELQKCNETPVFSTLINISRNQNCAQSMPTFWLKIREGNKWTNYITGLFRTSKRDTYKGDTHRKTNLVIFDFSSNESILTITYFNNYYTNDLRNIIY</sequence>
<gene>
    <name evidence="1" type="ORF">J2Z56_002328</name>
    <name evidence="2" type="ORF">J2Z57_003351</name>
</gene>
<dbReference type="Proteomes" id="UP001231587">
    <property type="component" value="Unassembled WGS sequence"/>
</dbReference>
<dbReference type="EMBL" id="JAUSUU010000012">
    <property type="protein sequence ID" value="MDQ0336892.1"/>
    <property type="molecule type" value="Genomic_DNA"/>
</dbReference>